<organism evidence="2 3">
    <name type="scientific">Clostridium omnivorum</name>
    <dbReference type="NCBI Taxonomy" id="1604902"/>
    <lineage>
        <taxon>Bacteria</taxon>
        <taxon>Bacillati</taxon>
        <taxon>Bacillota</taxon>
        <taxon>Clostridia</taxon>
        <taxon>Eubacteriales</taxon>
        <taxon>Clostridiaceae</taxon>
        <taxon>Clostridium</taxon>
    </lineage>
</organism>
<dbReference type="Gene3D" id="3.90.1720.10">
    <property type="entry name" value="endopeptidase domain like (from Nostoc punctiforme)"/>
    <property type="match status" value="1"/>
</dbReference>
<dbReference type="EMBL" id="BRXR01000001">
    <property type="protein sequence ID" value="GLC32573.1"/>
    <property type="molecule type" value="Genomic_DNA"/>
</dbReference>
<evidence type="ECO:0000313" key="2">
    <source>
        <dbReference type="EMBL" id="GLC32573.1"/>
    </source>
</evidence>
<evidence type="ECO:0008006" key="4">
    <source>
        <dbReference type="Google" id="ProtNLM"/>
    </source>
</evidence>
<protein>
    <recommendedName>
        <fullName evidence="4">Peptidase C39-like domain-containing protein</fullName>
    </recommendedName>
</protein>
<dbReference type="Proteomes" id="UP001208567">
    <property type="component" value="Unassembled WGS sequence"/>
</dbReference>
<name>A0ABQ5NBJ6_9CLOT</name>
<feature type="region of interest" description="Disordered" evidence="1">
    <location>
        <begin position="34"/>
        <end position="63"/>
    </location>
</feature>
<evidence type="ECO:0000313" key="3">
    <source>
        <dbReference type="Proteomes" id="UP001208567"/>
    </source>
</evidence>
<proteinExistence type="predicted"/>
<evidence type="ECO:0000256" key="1">
    <source>
        <dbReference type="SAM" id="MobiDB-lite"/>
    </source>
</evidence>
<dbReference type="RefSeq" id="WP_264851880.1">
    <property type="nucleotide sequence ID" value="NZ_BRXR01000001.1"/>
</dbReference>
<reference evidence="2 3" key="1">
    <citation type="journal article" date="2024" name="Int. J. Syst. Evol. Microbiol.">
        <title>Clostridium omnivorum sp. nov., isolated from anoxic soil under the treatment of reductive soil disinfestation.</title>
        <authorList>
            <person name="Ueki A."/>
            <person name="Tonouchi A."/>
            <person name="Kaku N."/>
            <person name="Honma S."/>
            <person name="Ueki K."/>
        </authorList>
    </citation>
    <scope>NUCLEOTIDE SEQUENCE [LARGE SCALE GENOMIC DNA]</scope>
    <source>
        <strain evidence="2 3">E14</strain>
    </source>
</reference>
<accession>A0ABQ5NBJ6</accession>
<gene>
    <name evidence="2" type="ORF">bsdE14_39830</name>
</gene>
<keyword evidence="3" id="KW-1185">Reference proteome</keyword>
<comment type="caution">
    <text evidence="2">The sequence shown here is derived from an EMBL/GenBank/DDBJ whole genome shotgun (WGS) entry which is preliminary data.</text>
</comment>
<feature type="compositionally biased region" description="Low complexity" evidence="1">
    <location>
        <begin position="34"/>
        <end position="47"/>
    </location>
</feature>
<sequence length="298" mass="32851">MLSKTRLTKYSVVISALIAGIFFLSVGQVPSKVTSDSKSDSTASDKVNIPVPKALPADNSNENASTVQVNADISKDKSQVVAVKSELNNYVLKVIHSYEGRKYPYLLNSDYSHYNGVTENIIYKGSLIAKANPDGSKSSHCVGLTYEVFFKAMEERNKEAGIAPDNFNNMTINNMNDFMLTWYNAKGTPKSTGDQLAGAISKYGLGSQINRLEDAKAGDFIDFSRTKSGHAAVFINWLKNDNGDIVGFRYWSTQESTNGIAYKEEYFSDNPQGTFKGTVNRNQLYIGRVGPIANYKSF</sequence>